<proteinExistence type="inferred from homology"/>
<comment type="caution">
    <text evidence="2">The sequence shown here is derived from an EMBL/GenBank/DDBJ whole genome shotgun (WGS) entry which is preliminary data.</text>
</comment>
<name>A0A2S8FNG1_9BACT</name>
<dbReference type="PROSITE" id="PS51257">
    <property type="entry name" value="PROKAR_LIPOPROTEIN"/>
    <property type="match status" value="1"/>
</dbReference>
<evidence type="ECO:0000313" key="2">
    <source>
        <dbReference type="EMBL" id="PQO33716.1"/>
    </source>
</evidence>
<reference evidence="2 3" key="1">
    <citation type="submission" date="2018-02" db="EMBL/GenBank/DDBJ databases">
        <title>Comparative genomes isolates from brazilian mangrove.</title>
        <authorList>
            <person name="Araujo J.E."/>
            <person name="Taketani R.G."/>
            <person name="Silva M.C.P."/>
            <person name="Loureco M.V."/>
            <person name="Andreote F.D."/>
        </authorList>
    </citation>
    <scope>NUCLEOTIDE SEQUENCE [LARGE SCALE GENOMIC DNA]</scope>
    <source>
        <strain evidence="2 3">NAP PRIS-MGV</strain>
    </source>
</reference>
<dbReference type="InterPro" id="IPR003423">
    <property type="entry name" value="OMP_efflux"/>
</dbReference>
<protein>
    <recommendedName>
        <fullName evidence="4">TolC family protein</fullName>
    </recommendedName>
</protein>
<dbReference type="AlphaFoldDB" id="A0A2S8FNG1"/>
<dbReference type="Gene3D" id="1.20.1600.10">
    <property type="entry name" value="Outer membrane efflux proteins (OEP)"/>
    <property type="match status" value="1"/>
</dbReference>
<dbReference type="Proteomes" id="UP000239388">
    <property type="component" value="Unassembled WGS sequence"/>
</dbReference>
<dbReference type="InterPro" id="IPR010131">
    <property type="entry name" value="MdtP/NodT-like"/>
</dbReference>
<dbReference type="GO" id="GO:0015562">
    <property type="term" value="F:efflux transmembrane transporter activity"/>
    <property type="evidence" value="ECO:0007669"/>
    <property type="project" value="InterPro"/>
</dbReference>
<evidence type="ECO:0000256" key="1">
    <source>
        <dbReference type="ARBA" id="ARBA00007613"/>
    </source>
</evidence>
<comment type="similarity">
    <text evidence="1">Belongs to the outer membrane factor (OMF) (TC 1.B.17) family.</text>
</comment>
<sequence length="486" mass="53462">MLALRSKTLLPLATLVVLGGCSTTEPYRAHDAAQLESPPEVAFAAPAIPPASASTASTSVEAISREVPPSTVALTAHQVVPGTDTLADLERLASERNPRLMRLSHEYQGALAKSQYADKLPDPRFGVNVFGNAIETASGSQRANMAFSQALPWLARLRADEQRAIFEAYAIHAEWEAEALRIQAAVRTGWYRLYVLDRQIEIAEANQQLLKSLIDVANARIATGAASQGDVLLGTLELSQLEERLLTYRRQRQGVQAELNRLVAREVDTSIASPKALTPMLPETSADQITHLALENQPEIEAAQLRTHASRWGVEVARLMRRPEFVLSASYYPTDNNRPPSTIVDVGQDPWALGAQVSIPIWRQKYDAIENEAKWKHQAAHSSVDELADRYEALIVDLLAEAYRAQETATLYHATILPQARQTLEADQQAYSNGAVEFDRVIRDYRNLLTLEVGYHQAIGDLATSLAKLSQAAGQDIAVSDLTETY</sequence>
<dbReference type="PANTHER" id="PTHR30203:SF24">
    <property type="entry name" value="BLR4935 PROTEIN"/>
    <property type="match status" value="1"/>
</dbReference>
<dbReference type="SUPFAM" id="SSF56954">
    <property type="entry name" value="Outer membrane efflux proteins (OEP)"/>
    <property type="match status" value="1"/>
</dbReference>
<dbReference type="PANTHER" id="PTHR30203">
    <property type="entry name" value="OUTER MEMBRANE CATION EFFLUX PROTEIN"/>
    <property type="match status" value="1"/>
</dbReference>
<organism evidence="2 3">
    <name type="scientific">Blastopirellula marina</name>
    <dbReference type="NCBI Taxonomy" id="124"/>
    <lineage>
        <taxon>Bacteria</taxon>
        <taxon>Pseudomonadati</taxon>
        <taxon>Planctomycetota</taxon>
        <taxon>Planctomycetia</taxon>
        <taxon>Pirellulales</taxon>
        <taxon>Pirellulaceae</taxon>
        <taxon>Blastopirellula</taxon>
    </lineage>
</organism>
<gene>
    <name evidence="2" type="ORF">C5Y98_15905</name>
</gene>
<dbReference type="RefSeq" id="WP_105355401.1">
    <property type="nucleotide sequence ID" value="NZ_PUIB01000017.1"/>
</dbReference>
<evidence type="ECO:0000313" key="3">
    <source>
        <dbReference type="Proteomes" id="UP000239388"/>
    </source>
</evidence>
<dbReference type="OrthoDB" id="237666at2"/>
<evidence type="ECO:0008006" key="4">
    <source>
        <dbReference type="Google" id="ProtNLM"/>
    </source>
</evidence>
<dbReference type="Pfam" id="PF02321">
    <property type="entry name" value="OEP"/>
    <property type="match status" value="1"/>
</dbReference>
<accession>A0A2S8FNG1</accession>
<dbReference type="EMBL" id="PUIB01000017">
    <property type="protein sequence ID" value="PQO33716.1"/>
    <property type="molecule type" value="Genomic_DNA"/>
</dbReference>